<dbReference type="Pfam" id="PF06144">
    <property type="entry name" value="DNA_pol3_delta"/>
    <property type="match status" value="1"/>
</dbReference>
<dbReference type="HOGENOM" id="CLU_044694_2_0_9"/>
<evidence type="ECO:0000256" key="2">
    <source>
        <dbReference type="ARBA" id="ARBA00017703"/>
    </source>
</evidence>
<dbReference type="GO" id="GO:0003677">
    <property type="term" value="F:DNA binding"/>
    <property type="evidence" value="ECO:0007669"/>
    <property type="project" value="InterPro"/>
</dbReference>
<evidence type="ECO:0000256" key="1">
    <source>
        <dbReference type="ARBA" id="ARBA00012417"/>
    </source>
</evidence>
<evidence type="ECO:0000259" key="9">
    <source>
        <dbReference type="Pfam" id="PF06144"/>
    </source>
</evidence>
<dbReference type="RefSeq" id="WP_011591033.1">
    <property type="nucleotide sequence ID" value="NC_008261.1"/>
</dbReference>
<dbReference type="GO" id="GO:0009360">
    <property type="term" value="C:DNA polymerase III complex"/>
    <property type="evidence" value="ECO:0007669"/>
    <property type="project" value="InterPro"/>
</dbReference>
<evidence type="ECO:0000256" key="3">
    <source>
        <dbReference type="ARBA" id="ARBA00022679"/>
    </source>
</evidence>
<dbReference type="PANTHER" id="PTHR34388:SF1">
    <property type="entry name" value="DNA POLYMERASE III SUBUNIT DELTA"/>
    <property type="match status" value="1"/>
</dbReference>
<dbReference type="InterPro" id="IPR027417">
    <property type="entry name" value="P-loop_NTPase"/>
</dbReference>
<dbReference type="InterPro" id="IPR048466">
    <property type="entry name" value="DNA_pol3_delta-like_C"/>
</dbReference>
<sequence>MIDLDGLYENLKKGKIEKSYILVGLDELLIKEGIENIIYNVLDEGFKDLNLIRLDGNNLNFDDFMNACETLPFMSDRKVVVLNRTNIFRDKQDKETEKLYKQCVEYFQNTPEHCVLIAYTTLKDKRDRVNRLSKLKKLEKSSCIVSVEKLKGAKLQQKVGRIFQRYNKNIGKIELKYFCDSVENNFDVIEREVDKIVNYVGEREITRKDIDLLLPPRYEDDIFDLVELISIKRAKQAIDLMDELIGRGQDPIFILSQIREQFQKLHRVKIRLSEKYRIDEIKKDFLEASRVNLPDFVIEKFINQSKKFSNKQLNKCINLCLYTEKKLKSNSNLNKKTELELMIVSTVI</sequence>
<evidence type="ECO:0000256" key="6">
    <source>
        <dbReference type="ARBA" id="ARBA00022932"/>
    </source>
</evidence>
<dbReference type="Gene3D" id="1.20.272.10">
    <property type="match status" value="1"/>
</dbReference>
<feature type="domain" description="DNA polymerase III delta subunit-like C-terminal" evidence="10">
    <location>
        <begin position="219"/>
        <end position="345"/>
    </location>
</feature>
<dbReference type="Pfam" id="PF21694">
    <property type="entry name" value="DNA_pol3_delta_C"/>
    <property type="match status" value="1"/>
</dbReference>
<comment type="catalytic activity">
    <reaction evidence="8">
        <text>DNA(n) + a 2'-deoxyribonucleoside 5'-triphosphate = DNA(n+1) + diphosphate</text>
        <dbReference type="Rhea" id="RHEA:22508"/>
        <dbReference type="Rhea" id="RHEA-COMP:17339"/>
        <dbReference type="Rhea" id="RHEA-COMP:17340"/>
        <dbReference type="ChEBI" id="CHEBI:33019"/>
        <dbReference type="ChEBI" id="CHEBI:61560"/>
        <dbReference type="ChEBI" id="CHEBI:173112"/>
        <dbReference type="EC" id="2.7.7.7"/>
    </reaction>
</comment>
<keyword evidence="5" id="KW-0235">DNA replication</keyword>
<proteinExistence type="inferred from homology"/>
<dbReference type="GO" id="GO:0006261">
    <property type="term" value="P:DNA-templated DNA replication"/>
    <property type="evidence" value="ECO:0007669"/>
    <property type="project" value="TreeGrafter"/>
</dbReference>
<evidence type="ECO:0000256" key="7">
    <source>
        <dbReference type="ARBA" id="ARBA00034754"/>
    </source>
</evidence>
<feature type="domain" description="DNA polymerase III delta N-terminal" evidence="9">
    <location>
        <begin position="20"/>
        <end position="147"/>
    </location>
</feature>
<evidence type="ECO:0000256" key="5">
    <source>
        <dbReference type="ARBA" id="ARBA00022705"/>
    </source>
</evidence>
<dbReference type="Gene3D" id="1.10.8.60">
    <property type="match status" value="1"/>
</dbReference>
<dbReference type="PaxDb" id="195103-CPF_2300"/>
<evidence type="ECO:0000313" key="12">
    <source>
        <dbReference type="Proteomes" id="UP000001823"/>
    </source>
</evidence>
<evidence type="ECO:0000313" key="11">
    <source>
        <dbReference type="EMBL" id="ABG83360.1"/>
    </source>
</evidence>
<evidence type="ECO:0000259" key="10">
    <source>
        <dbReference type="Pfam" id="PF21694"/>
    </source>
</evidence>
<dbReference type="Gene3D" id="3.40.50.300">
    <property type="entry name" value="P-loop containing nucleotide triphosphate hydrolases"/>
    <property type="match status" value="1"/>
</dbReference>
<dbReference type="SUPFAM" id="SSF48019">
    <property type="entry name" value="post-AAA+ oligomerization domain-like"/>
    <property type="match status" value="1"/>
</dbReference>
<name>A0A0H2YQT6_CLOP1</name>
<evidence type="ECO:0000256" key="4">
    <source>
        <dbReference type="ARBA" id="ARBA00022695"/>
    </source>
</evidence>
<dbReference type="NCBIfam" id="TIGR01128">
    <property type="entry name" value="holA"/>
    <property type="match status" value="1"/>
</dbReference>
<comment type="similarity">
    <text evidence="7">Belongs to the DNA polymerase HolA subunit family.</text>
</comment>
<keyword evidence="6" id="KW-0239">DNA-directed DNA polymerase</keyword>
<keyword evidence="3 11" id="KW-0808">Transferase</keyword>
<organism evidence="11 12">
    <name type="scientific">Clostridium perfringens (strain ATCC 13124 / DSM 756 / JCM 1290 / NCIMB 6125 / NCTC 8237 / Type A)</name>
    <dbReference type="NCBI Taxonomy" id="195103"/>
    <lineage>
        <taxon>Bacteria</taxon>
        <taxon>Bacillati</taxon>
        <taxon>Bacillota</taxon>
        <taxon>Clostridia</taxon>
        <taxon>Eubacteriales</taxon>
        <taxon>Clostridiaceae</taxon>
        <taxon>Clostridium</taxon>
    </lineage>
</organism>
<dbReference type="KEGG" id="cpf:CPF_2300"/>
<dbReference type="eggNOG" id="COG1466">
    <property type="taxonomic scope" value="Bacteria"/>
</dbReference>
<keyword evidence="12" id="KW-1185">Reference proteome</keyword>
<reference evidence="11 12" key="1">
    <citation type="journal article" date="2006" name="Genome Res.">
        <title>Skewed genomic variability in strains of the toxigenic bacterial pathogen, Clostridium perfringens.</title>
        <authorList>
            <person name="Myers G.S."/>
            <person name="Rasko D.A."/>
            <person name="Cheung J.K."/>
            <person name="Ravel J."/>
            <person name="Seshadri R."/>
            <person name="Deboy R.T."/>
            <person name="Ren Q."/>
            <person name="Varga J."/>
            <person name="Awad M.M."/>
            <person name="Brinkac L.M."/>
            <person name="Daugherty S.C."/>
            <person name="Haft D.H."/>
            <person name="Dodson R.J."/>
            <person name="Madupu R."/>
            <person name="Nelson W.C."/>
            <person name="Rosovitz M.J."/>
            <person name="Sullivan S.A."/>
            <person name="Khouri H."/>
            <person name="Dimitrov G.I."/>
            <person name="Watkins K.L."/>
            <person name="Mulligan S."/>
            <person name="Benton J."/>
            <person name="Radune D."/>
            <person name="Fisher D.J."/>
            <person name="Atkins H.S."/>
            <person name="Hiscox T."/>
            <person name="Jost B.H."/>
            <person name="Billington S.J."/>
            <person name="Songer J.G."/>
            <person name="McClane B.A."/>
            <person name="Titball R.W."/>
            <person name="Rood J.I."/>
            <person name="Melville S.B."/>
            <person name="Paulsen I.T."/>
        </authorList>
    </citation>
    <scope>NUCLEOTIDE SEQUENCE [LARGE SCALE GENOMIC DNA]</scope>
    <source>
        <strain evidence="12">ATCC 13124 / DSM 756 / JCM 1290 / NCIMB 6125 / NCTC 8237 / S 107 / Type A</strain>
    </source>
</reference>
<dbReference type="EMBL" id="CP000246">
    <property type="protein sequence ID" value="ABG83360.1"/>
    <property type="molecule type" value="Genomic_DNA"/>
</dbReference>
<dbReference type="InterPro" id="IPR010372">
    <property type="entry name" value="DNA_pol3_delta_N"/>
</dbReference>
<dbReference type="STRING" id="195103.CPF_2300"/>
<dbReference type="PANTHER" id="PTHR34388">
    <property type="entry name" value="DNA POLYMERASE III SUBUNIT DELTA"/>
    <property type="match status" value="1"/>
</dbReference>
<dbReference type="SUPFAM" id="SSF52540">
    <property type="entry name" value="P-loop containing nucleoside triphosphate hydrolases"/>
    <property type="match status" value="1"/>
</dbReference>
<keyword evidence="4 11" id="KW-0548">Nucleotidyltransferase</keyword>
<dbReference type="GO" id="GO:0003887">
    <property type="term" value="F:DNA-directed DNA polymerase activity"/>
    <property type="evidence" value="ECO:0007669"/>
    <property type="project" value="UniProtKB-KW"/>
</dbReference>
<evidence type="ECO:0000256" key="8">
    <source>
        <dbReference type="ARBA" id="ARBA00049244"/>
    </source>
</evidence>
<dbReference type="InterPro" id="IPR005790">
    <property type="entry name" value="DNA_polIII_delta"/>
</dbReference>
<dbReference type="Proteomes" id="UP000001823">
    <property type="component" value="Chromosome"/>
</dbReference>
<accession>A0A0H2YQT6</accession>
<gene>
    <name evidence="11" type="primary">holA</name>
    <name evidence="11" type="ordered locus">CPF_2300</name>
</gene>
<dbReference type="InterPro" id="IPR008921">
    <property type="entry name" value="DNA_pol3_clamp-load_cplx_C"/>
</dbReference>
<protein>
    <recommendedName>
        <fullName evidence="2">DNA polymerase III subunit delta</fullName>
        <ecNumber evidence="1">2.7.7.7</ecNumber>
    </recommendedName>
</protein>
<dbReference type="AlphaFoldDB" id="A0A0H2YQT6"/>
<dbReference type="EC" id="2.7.7.7" evidence="1"/>